<keyword evidence="2" id="KW-1185">Reference proteome</keyword>
<organism evidence="1 2">
    <name type="scientific">Caldifermentibacillus hisashii</name>
    <dbReference type="NCBI Taxonomy" id="996558"/>
    <lineage>
        <taxon>Bacteria</taxon>
        <taxon>Bacillati</taxon>
        <taxon>Bacillota</taxon>
        <taxon>Bacilli</taxon>
        <taxon>Bacillales</taxon>
        <taxon>Bacillaceae</taxon>
        <taxon>Caldifermentibacillus</taxon>
    </lineage>
</organism>
<proteinExistence type="predicted"/>
<gene>
    <name evidence="1" type="ORF">NST17_19615</name>
</gene>
<comment type="caution">
    <text evidence="1">The sequence shown here is derived from an EMBL/GenBank/DDBJ whole genome shotgun (WGS) entry which is preliminary data.</text>
</comment>
<accession>A0ABU9K2N5</accession>
<sequence>MSKGWGYGKNWILFSINKAHKIFENEKMKVYKANIIYNGYLTITVIHDKVTKNKRVIMKYENKNAIPYDIGNKTLQETVDIISNELIDKYYSATI</sequence>
<protein>
    <submittedName>
        <fullName evidence="1">Uncharacterized protein</fullName>
    </submittedName>
</protein>
<dbReference type="Proteomes" id="UP001459714">
    <property type="component" value="Unassembled WGS sequence"/>
</dbReference>
<reference evidence="1 2" key="1">
    <citation type="submission" date="2024-03" db="EMBL/GenBank/DDBJ databases">
        <title>Bacilli Hybrid Assemblies.</title>
        <authorList>
            <person name="Kovac J."/>
        </authorList>
    </citation>
    <scope>NUCLEOTIDE SEQUENCE [LARGE SCALE GENOMIC DNA]</scope>
    <source>
        <strain evidence="1 2">FSL M8-0022</strain>
    </source>
</reference>
<dbReference type="RefSeq" id="WP_342021002.1">
    <property type="nucleotide sequence ID" value="NZ_JBBYAK010000002.1"/>
</dbReference>
<evidence type="ECO:0000313" key="1">
    <source>
        <dbReference type="EMBL" id="MEL3959364.1"/>
    </source>
</evidence>
<name>A0ABU9K2N5_9BACI</name>
<evidence type="ECO:0000313" key="2">
    <source>
        <dbReference type="Proteomes" id="UP001459714"/>
    </source>
</evidence>
<dbReference type="EMBL" id="JBBYAK010000002">
    <property type="protein sequence ID" value="MEL3959364.1"/>
    <property type="molecule type" value="Genomic_DNA"/>
</dbReference>